<dbReference type="AlphaFoldDB" id="A0A1H3NSP9"/>
<dbReference type="Pfam" id="PF08712">
    <property type="entry name" value="Nfu_N"/>
    <property type="match status" value="1"/>
</dbReference>
<dbReference type="STRING" id="321339.SAMN05444340_12915"/>
<sequence length="346" mass="36833">MSDVASRLRIRAQPSPRDPDTLHFLLDAPVQNSEGPKTFDGTNEQAPLARALFAISGVRRVAVNGASIHLRKSTNARWGDMKAPIAAAIRAVLTSTDQPLGPPLDGAGGDRDAWLLTAVRALLDSRINPSIASHGGHIGVESVTDGIVYLRMSGGCQGCAASQLTLRGGVERTLRAALPDIENIVDVTDHGAGTEPFYGRMADRAGSVVSPVAGPAPRASSSGGSVEASSDENLPLATRVRRYLEARTATAPTVSYGELARALGLWRSGSVHRITRALENTMREDARTDRPFIAARAVSRATDGLPAKGFFDLARDLSRGPRENDTERAFHAHEIEQLERSAAPRS</sequence>
<accession>A0A1H3NSP9</accession>
<dbReference type="EMBL" id="FNPF01000029">
    <property type="protein sequence ID" value="SDY91455.1"/>
    <property type="molecule type" value="Genomic_DNA"/>
</dbReference>
<dbReference type="RefSeq" id="WP_089886278.1">
    <property type="nucleotide sequence ID" value="NZ_FNPF01000029.1"/>
</dbReference>
<evidence type="ECO:0000259" key="2">
    <source>
        <dbReference type="SMART" id="SM00932"/>
    </source>
</evidence>
<keyword evidence="4" id="KW-1185">Reference proteome</keyword>
<organism evidence="3 4">
    <name type="scientific">Citreimonas salinaria</name>
    <dbReference type="NCBI Taxonomy" id="321339"/>
    <lineage>
        <taxon>Bacteria</taxon>
        <taxon>Pseudomonadati</taxon>
        <taxon>Pseudomonadota</taxon>
        <taxon>Alphaproteobacteria</taxon>
        <taxon>Rhodobacterales</taxon>
        <taxon>Roseobacteraceae</taxon>
        <taxon>Citreimonas</taxon>
    </lineage>
</organism>
<dbReference type="Gene3D" id="3.30.1370.70">
    <property type="entry name" value="Scaffold protein Nfu/NifU, N-terminal domain"/>
    <property type="match status" value="1"/>
</dbReference>
<reference evidence="3 4" key="1">
    <citation type="submission" date="2016-10" db="EMBL/GenBank/DDBJ databases">
        <authorList>
            <person name="de Groot N.N."/>
        </authorList>
    </citation>
    <scope>NUCLEOTIDE SEQUENCE [LARGE SCALE GENOMIC DNA]</scope>
    <source>
        <strain evidence="3 4">DSM 26880</strain>
    </source>
</reference>
<name>A0A1H3NSP9_9RHOB</name>
<dbReference type="InterPro" id="IPR034904">
    <property type="entry name" value="FSCA_dom_sf"/>
</dbReference>
<feature type="compositionally biased region" description="Low complexity" evidence="1">
    <location>
        <begin position="211"/>
        <end position="228"/>
    </location>
</feature>
<dbReference type="Proteomes" id="UP000199286">
    <property type="component" value="Unassembled WGS sequence"/>
</dbReference>
<dbReference type="Pfam" id="PF01106">
    <property type="entry name" value="NifU"/>
    <property type="match status" value="1"/>
</dbReference>
<protein>
    <submittedName>
        <fullName evidence="3">Fe-S cluster biogenesis protein NfuA, 4Fe-4S-binding domain</fullName>
    </submittedName>
</protein>
<dbReference type="InterPro" id="IPR001075">
    <property type="entry name" value="NIF_FeS_clus_asmbl_NifU_C"/>
</dbReference>
<proteinExistence type="predicted"/>
<dbReference type="SUPFAM" id="SSF110836">
    <property type="entry name" value="Hypothetical protein SAV1430"/>
    <property type="match status" value="1"/>
</dbReference>
<evidence type="ECO:0000256" key="1">
    <source>
        <dbReference type="SAM" id="MobiDB-lite"/>
    </source>
</evidence>
<dbReference type="PANTHER" id="PTHR11178">
    <property type="entry name" value="IRON-SULFUR CLUSTER SCAFFOLD PROTEIN NFU-RELATED"/>
    <property type="match status" value="1"/>
</dbReference>
<dbReference type="OrthoDB" id="14198at2"/>
<feature type="domain" description="Scaffold protein Nfu/NifU N-terminal" evidence="2">
    <location>
        <begin position="10"/>
        <end position="96"/>
    </location>
</feature>
<dbReference type="GO" id="GO:0051536">
    <property type="term" value="F:iron-sulfur cluster binding"/>
    <property type="evidence" value="ECO:0007669"/>
    <property type="project" value="InterPro"/>
</dbReference>
<feature type="region of interest" description="Disordered" evidence="1">
    <location>
        <begin position="1"/>
        <end position="22"/>
    </location>
</feature>
<gene>
    <name evidence="3" type="ORF">SAMN05444340_12915</name>
</gene>
<dbReference type="InterPro" id="IPR036498">
    <property type="entry name" value="Nfu/NifU_N_sf"/>
</dbReference>
<dbReference type="SUPFAM" id="SSF117916">
    <property type="entry name" value="Fe-S cluster assembly (FSCA) domain-like"/>
    <property type="match status" value="1"/>
</dbReference>
<dbReference type="GO" id="GO:0005506">
    <property type="term" value="F:iron ion binding"/>
    <property type="evidence" value="ECO:0007669"/>
    <property type="project" value="InterPro"/>
</dbReference>
<dbReference type="SMART" id="SM00932">
    <property type="entry name" value="Nfu_N"/>
    <property type="match status" value="1"/>
</dbReference>
<feature type="region of interest" description="Disordered" evidence="1">
    <location>
        <begin position="211"/>
        <end position="232"/>
    </location>
</feature>
<dbReference type="GO" id="GO:0016226">
    <property type="term" value="P:iron-sulfur cluster assembly"/>
    <property type="evidence" value="ECO:0007669"/>
    <property type="project" value="InterPro"/>
</dbReference>
<dbReference type="InterPro" id="IPR014824">
    <property type="entry name" value="Nfu/NifU_N"/>
</dbReference>
<evidence type="ECO:0000313" key="4">
    <source>
        <dbReference type="Proteomes" id="UP000199286"/>
    </source>
</evidence>
<evidence type="ECO:0000313" key="3">
    <source>
        <dbReference type="EMBL" id="SDY91455.1"/>
    </source>
</evidence>
<dbReference type="Gene3D" id="3.30.300.130">
    <property type="entry name" value="Fe-S cluster assembly (FSCA)"/>
    <property type="match status" value="1"/>
</dbReference>